<sequence length="125" mass="13834">MLSPILSQRLCYAIAHCGTLVEAPYPIAAIKEQLDIDDGFGPLRKALCIQPNHGFGEVFYPDRHPSNDYQKEIIFIKDDPVPKKVFKQRGGIVIKENSEARNGVRPPPVIGKGKAKMFVGESSKS</sequence>
<dbReference type="Proteomes" id="UP000077755">
    <property type="component" value="Chromosome 1"/>
</dbReference>
<evidence type="ECO:0000313" key="2">
    <source>
        <dbReference type="Proteomes" id="UP000077755"/>
    </source>
</evidence>
<reference evidence="1" key="1">
    <citation type="journal article" date="2016" name="Nat. Genet.">
        <title>A high-quality carrot genome assembly provides new insights into carotenoid accumulation and asterid genome evolution.</title>
        <authorList>
            <person name="Iorizzo M."/>
            <person name="Ellison S."/>
            <person name="Senalik D."/>
            <person name="Zeng P."/>
            <person name="Satapoomin P."/>
            <person name="Huang J."/>
            <person name="Bowman M."/>
            <person name="Iovene M."/>
            <person name="Sanseverino W."/>
            <person name="Cavagnaro P."/>
            <person name="Yildiz M."/>
            <person name="Macko-Podgorni A."/>
            <person name="Moranska E."/>
            <person name="Grzebelus E."/>
            <person name="Grzebelus D."/>
            <person name="Ashrafi H."/>
            <person name="Zheng Z."/>
            <person name="Cheng S."/>
            <person name="Spooner D."/>
            <person name="Van Deynze A."/>
            <person name="Simon P."/>
        </authorList>
    </citation>
    <scope>NUCLEOTIDE SEQUENCE</scope>
    <source>
        <tissue evidence="1">Leaf</tissue>
    </source>
</reference>
<organism evidence="1 2">
    <name type="scientific">Daucus carota subsp. sativus</name>
    <name type="common">Carrot</name>
    <dbReference type="NCBI Taxonomy" id="79200"/>
    <lineage>
        <taxon>Eukaryota</taxon>
        <taxon>Viridiplantae</taxon>
        <taxon>Streptophyta</taxon>
        <taxon>Embryophyta</taxon>
        <taxon>Tracheophyta</taxon>
        <taxon>Spermatophyta</taxon>
        <taxon>Magnoliopsida</taxon>
        <taxon>eudicotyledons</taxon>
        <taxon>Gunneridae</taxon>
        <taxon>Pentapetalae</taxon>
        <taxon>asterids</taxon>
        <taxon>campanulids</taxon>
        <taxon>Apiales</taxon>
        <taxon>Apiaceae</taxon>
        <taxon>Apioideae</taxon>
        <taxon>Scandiceae</taxon>
        <taxon>Daucinae</taxon>
        <taxon>Daucus</taxon>
        <taxon>Daucus sect. Daucus</taxon>
    </lineage>
</organism>
<keyword evidence="2" id="KW-1185">Reference proteome</keyword>
<dbReference type="AlphaFoldDB" id="A0A166GX25"/>
<evidence type="ECO:0000313" key="1">
    <source>
        <dbReference type="EMBL" id="WOG82978.1"/>
    </source>
</evidence>
<accession>A0A166GX25</accession>
<dbReference type="EMBL" id="CP093343">
    <property type="protein sequence ID" value="WOG82978.1"/>
    <property type="molecule type" value="Genomic_DNA"/>
</dbReference>
<dbReference type="Gramene" id="KZN09450">
    <property type="protein sequence ID" value="KZN09450"/>
    <property type="gene ID" value="DCAR_002106"/>
</dbReference>
<name>A0A166GX25_DAUCS</name>
<gene>
    <name evidence="1" type="ORF">DCAR_0102151</name>
</gene>
<protein>
    <submittedName>
        <fullName evidence="1">Uncharacterized protein</fullName>
    </submittedName>
</protein>
<proteinExistence type="predicted"/>
<reference evidence="1" key="2">
    <citation type="submission" date="2022-03" db="EMBL/GenBank/DDBJ databases">
        <title>Draft title - Genomic analysis of global carrot germplasm unveils the trajectory of domestication and the origin of high carotenoid orange carrot.</title>
        <authorList>
            <person name="Iorizzo M."/>
            <person name="Ellison S."/>
            <person name="Senalik D."/>
            <person name="Macko-Podgorni A."/>
            <person name="Grzebelus D."/>
            <person name="Bostan H."/>
            <person name="Rolling W."/>
            <person name="Curaba J."/>
            <person name="Simon P."/>
        </authorList>
    </citation>
    <scope>NUCLEOTIDE SEQUENCE</scope>
    <source>
        <tissue evidence="1">Leaf</tissue>
    </source>
</reference>